<proteinExistence type="predicted"/>
<dbReference type="EMBL" id="SWJQ01000001">
    <property type="protein sequence ID" value="TRZ27041.1"/>
    <property type="molecule type" value="Genomic_DNA"/>
</dbReference>
<sequence>MIPLQLSGTGISAGALGAQLQESQEDLLALLDCREWVATLCVQARPVSQCICLLCLQQQGKGPGLAQPWQSSGVGARWCEPALAEERQKSLELEEYHHSILEADWLLELEVRPILIRRIDVILQHCQTLERVLPGQTLPAPQHTQLRNRMATTW</sequence>
<name>A0A8K1H037_9PASS</name>
<evidence type="ECO:0000313" key="1">
    <source>
        <dbReference type="EMBL" id="TRZ27041.1"/>
    </source>
</evidence>
<comment type="caution">
    <text evidence="1">The sequence shown here is derived from an EMBL/GenBank/DDBJ whole genome shotgun (WGS) entry which is preliminary data.</text>
</comment>
<reference evidence="1" key="1">
    <citation type="submission" date="2019-04" db="EMBL/GenBank/DDBJ databases">
        <title>Genome assembly of Zosterops borbonicus 15179.</title>
        <authorList>
            <person name="Leroy T."/>
            <person name="Anselmetti Y."/>
            <person name="Tilak M.-K."/>
            <person name="Nabholz B."/>
        </authorList>
    </citation>
    <scope>NUCLEOTIDE SEQUENCE</scope>
    <source>
        <strain evidence="1">HGM_15179</strain>
        <tissue evidence="1">Muscle</tissue>
    </source>
</reference>
<dbReference type="Proteomes" id="UP000796761">
    <property type="component" value="Unassembled WGS sequence"/>
</dbReference>
<evidence type="ECO:0000313" key="2">
    <source>
        <dbReference type="Proteomes" id="UP000796761"/>
    </source>
</evidence>
<dbReference type="AlphaFoldDB" id="A0A8K1H037"/>
<dbReference type="OrthoDB" id="9949627at2759"/>
<protein>
    <submittedName>
        <fullName evidence="1">Uncharacterized protein</fullName>
    </submittedName>
</protein>
<keyword evidence="2" id="KW-1185">Reference proteome</keyword>
<accession>A0A8K1H037</accession>
<organism evidence="1 2">
    <name type="scientific">Zosterops borbonicus</name>
    <dbReference type="NCBI Taxonomy" id="364589"/>
    <lineage>
        <taxon>Eukaryota</taxon>
        <taxon>Metazoa</taxon>
        <taxon>Chordata</taxon>
        <taxon>Craniata</taxon>
        <taxon>Vertebrata</taxon>
        <taxon>Euteleostomi</taxon>
        <taxon>Archelosauria</taxon>
        <taxon>Archosauria</taxon>
        <taxon>Dinosauria</taxon>
        <taxon>Saurischia</taxon>
        <taxon>Theropoda</taxon>
        <taxon>Coelurosauria</taxon>
        <taxon>Aves</taxon>
        <taxon>Neognathae</taxon>
        <taxon>Neoaves</taxon>
        <taxon>Telluraves</taxon>
        <taxon>Australaves</taxon>
        <taxon>Passeriformes</taxon>
        <taxon>Sylvioidea</taxon>
        <taxon>Zosteropidae</taxon>
        <taxon>Zosterops</taxon>
    </lineage>
</organism>
<gene>
    <name evidence="1" type="ORF">HGM15179_000086</name>
</gene>